<keyword evidence="4" id="KW-0539">Nucleus</keyword>
<accession>A0AAD5WMW5</accession>
<dbReference type="InterPro" id="IPR036529">
    <property type="entry name" value="KIX_dom_sf"/>
</dbReference>
<feature type="region of interest" description="Disordered" evidence="7">
    <location>
        <begin position="137"/>
        <end position="158"/>
    </location>
</feature>
<evidence type="ECO:0000256" key="5">
    <source>
        <dbReference type="ARBA" id="ARBA00047811"/>
    </source>
</evidence>
<protein>
    <recommendedName>
        <fullName evidence="1">cyclin-dependent kinase</fullName>
        <ecNumber evidence="1">2.7.11.22</ecNumber>
    </recommendedName>
</protein>
<feature type="domain" description="Protein kinase" evidence="8">
    <location>
        <begin position="161"/>
        <end position="452"/>
    </location>
</feature>
<dbReference type="Gene3D" id="1.10.510.10">
    <property type="entry name" value="Transferase(Phosphotransferase) domain 1"/>
    <property type="match status" value="1"/>
</dbReference>
<reference evidence="9" key="1">
    <citation type="submission" date="2022-07" db="EMBL/GenBank/DDBJ databases">
        <title>Draft genome sequence of Zalerion maritima ATCC 34329, a (micro)plastics degrading marine fungus.</title>
        <authorList>
            <person name="Paco A."/>
            <person name="Goncalves M.F.M."/>
            <person name="Rocha-Santos T.A.P."/>
            <person name="Alves A."/>
        </authorList>
    </citation>
    <scope>NUCLEOTIDE SEQUENCE</scope>
    <source>
        <strain evidence="9">ATCC 34329</strain>
    </source>
</reference>
<dbReference type="PANTHER" id="PTHR24056">
    <property type="entry name" value="CELL DIVISION PROTEIN KINASE"/>
    <property type="match status" value="1"/>
</dbReference>
<evidence type="ECO:0000256" key="1">
    <source>
        <dbReference type="ARBA" id="ARBA00012425"/>
    </source>
</evidence>
<dbReference type="GO" id="GO:0005737">
    <property type="term" value="C:cytoplasm"/>
    <property type="evidence" value="ECO:0007669"/>
    <property type="project" value="TreeGrafter"/>
</dbReference>
<dbReference type="InterPro" id="IPR011009">
    <property type="entry name" value="Kinase-like_dom_sf"/>
</dbReference>
<name>A0AAD5WMW5_9PEZI</name>
<dbReference type="GO" id="GO:0003712">
    <property type="term" value="F:transcription coregulator activity"/>
    <property type="evidence" value="ECO:0007669"/>
    <property type="project" value="InterPro"/>
</dbReference>
<dbReference type="PANTHER" id="PTHR24056:SF576">
    <property type="entry name" value="SERINE_THREONINE-PROTEIN KINASE CSK1"/>
    <property type="match status" value="1"/>
</dbReference>
<dbReference type="GO" id="GO:0000307">
    <property type="term" value="C:cyclin-dependent protein kinase holoenzyme complex"/>
    <property type="evidence" value="ECO:0007669"/>
    <property type="project" value="TreeGrafter"/>
</dbReference>
<dbReference type="PROSITE" id="PS50011">
    <property type="entry name" value="PROTEIN_KINASE_DOM"/>
    <property type="match status" value="1"/>
</dbReference>
<dbReference type="GO" id="GO:0007165">
    <property type="term" value="P:signal transduction"/>
    <property type="evidence" value="ECO:0007669"/>
    <property type="project" value="TreeGrafter"/>
</dbReference>
<dbReference type="GO" id="GO:0004693">
    <property type="term" value="F:cyclin-dependent protein serine/threonine kinase activity"/>
    <property type="evidence" value="ECO:0007669"/>
    <property type="project" value="UniProtKB-EC"/>
</dbReference>
<organism evidence="9 10">
    <name type="scientific">Zalerion maritima</name>
    <dbReference type="NCBI Taxonomy" id="339359"/>
    <lineage>
        <taxon>Eukaryota</taxon>
        <taxon>Fungi</taxon>
        <taxon>Dikarya</taxon>
        <taxon>Ascomycota</taxon>
        <taxon>Pezizomycotina</taxon>
        <taxon>Sordariomycetes</taxon>
        <taxon>Lulworthiomycetidae</taxon>
        <taxon>Lulworthiales</taxon>
        <taxon>Lulworthiaceae</taxon>
        <taxon>Zalerion</taxon>
    </lineage>
</organism>
<evidence type="ECO:0000256" key="7">
    <source>
        <dbReference type="SAM" id="MobiDB-lite"/>
    </source>
</evidence>
<keyword evidence="3" id="KW-0067">ATP-binding</keyword>
<keyword evidence="2" id="KW-0547">Nucleotide-binding</keyword>
<dbReference type="InterPro" id="IPR000719">
    <property type="entry name" value="Prot_kinase_dom"/>
</dbReference>
<evidence type="ECO:0000256" key="2">
    <source>
        <dbReference type="ARBA" id="ARBA00022741"/>
    </source>
</evidence>
<dbReference type="GO" id="GO:0006355">
    <property type="term" value="P:regulation of DNA-templated transcription"/>
    <property type="evidence" value="ECO:0007669"/>
    <property type="project" value="InterPro"/>
</dbReference>
<dbReference type="EMBL" id="JAKWBI020000494">
    <property type="protein sequence ID" value="KAJ2894464.1"/>
    <property type="molecule type" value="Genomic_DNA"/>
</dbReference>
<keyword evidence="9" id="KW-0808">Transferase</keyword>
<proteinExistence type="predicted"/>
<gene>
    <name evidence="9" type="ORF">MKZ38_007521</name>
</gene>
<dbReference type="Proteomes" id="UP001201980">
    <property type="component" value="Unassembled WGS sequence"/>
</dbReference>
<dbReference type="GO" id="GO:0000082">
    <property type="term" value="P:G1/S transition of mitotic cell cycle"/>
    <property type="evidence" value="ECO:0007669"/>
    <property type="project" value="TreeGrafter"/>
</dbReference>
<comment type="caution">
    <text evidence="9">The sequence shown here is derived from an EMBL/GenBank/DDBJ whole genome shotgun (WGS) entry which is preliminary data.</text>
</comment>
<evidence type="ECO:0000313" key="9">
    <source>
        <dbReference type="EMBL" id="KAJ2894464.1"/>
    </source>
</evidence>
<dbReference type="GO" id="GO:0010389">
    <property type="term" value="P:regulation of G2/M transition of mitotic cell cycle"/>
    <property type="evidence" value="ECO:0007669"/>
    <property type="project" value="TreeGrafter"/>
</dbReference>
<dbReference type="SMART" id="SM00220">
    <property type="entry name" value="S_TKc"/>
    <property type="match status" value="1"/>
</dbReference>
<comment type="catalytic activity">
    <reaction evidence="5">
        <text>L-threonyl-[protein] + ATP = O-phospho-L-threonyl-[protein] + ADP + H(+)</text>
        <dbReference type="Rhea" id="RHEA:46608"/>
        <dbReference type="Rhea" id="RHEA-COMP:11060"/>
        <dbReference type="Rhea" id="RHEA-COMP:11605"/>
        <dbReference type="ChEBI" id="CHEBI:15378"/>
        <dbReference type="ChEBI" id="CHEBI:30013"/>
        <dbReference type="ChEBI" id="CHEBI:30616"/>
        <dbReference type="ChEBI" id="CHEBI:61977"/>
        <dbReference type="ChEBI" id="CHEBI:456216"/>
        <dbReference type="EC" id="2.7.11.22"/>
    </reaction>
</comment>
<dbReference type="GO" id="GO:0005524">
    <property type="term" value="F:ATP binding"/>
    <property type="evidence" value="ECO:0007669"/>
    <property type="project" value="UniProtKB-KW"/>
</dbReference>
<keyword evidence="9" id="KW-0418">Kinase</keyword>
<dbReference type="Gene3D" id="3.30.200.20">
    <property type="entry name" value="Phosphorylase Kinase, domain 1"/>
    <property type="match status" value="1"/>
</dbReference>
<comment type="catalytic activity">
    <reaction evidence="6">
        <text>L-seryl-[protein] + ATP = O-phospho-L-seryl-[protein] + ADP + H(+)</text>
        <dbReference type="Rhea" id="RHEA:17989"/>
        <dbReference type="Rhea" id="RHEA-COMP:9863"/>
        <dbReference type="Rhea" id="RHEA-COMP:11604"/>
        <dbReference type="ChEBI" id="CHEBI:15378"/>
        <dbReference type="ChEBI" id="CHEBI:29999"/>
        <dbReference type="ChEBI" id="CHEBI:30616"/>
        <dbReference type="ChEBI" id="CHEBI:83421"/>
        <dbReference type="ChEBI" id="CHEBI:456216"/>
        <dbReference type="EC" id="2.7.11.22"/>
    </reaction>
</comment>
<keyword evidence="10" id="KW-1185">Reference proteome</keyword>
<sequence length="452" mass="49801">MEHGPLSASAPQFYGFAQIGTDNSSGENDTDCLRNDPALDRLPLQLSVYPPALNHAILPSLAPVLTTVFAAMAGPDWRSSLPSALRFENIDKIKNALESGGSASASGEAYSFEGEVYKTSKSRDEYEEKCRALSQEISDMSPGESRLPPRPESPGQTIGPFKKCHHIGEGITSQVFRANDRALKVIVETNNIEPHDPIREAKILETLRRPCIPLLETFRDQEQRFVLVFPYMPLTLGDVLERGEELPHDLVRSLFLDIFHALEQIHEQGIIHRDIKPSAILLESAAGPALLSDFGTAWHPAMSLVTEPANNKILDVGTGPYRAPEVLFGKKSYGPPADMWGVGALLAECCRKPQPKPLFDSPPTHEDGSQLGLILSIFKTVGSPTRHTWPEAAGFKTPPFEMYRFFDHRPWTDVLPEIDPGFCDLVAALVRYDTASRATAGEASSLTLRQRI</sequence>
<evidence type="ECO:0000259" key="8">
    <source>
        <dbReference type="PROSITE" id="PS50011"/>
    </source>
</evidence>
<dbReference type="AlphaFoldDB" id="A0AAD5WMW5"/>
<dbReference type="SUPFAM" id="SSF56112">
    <property type="entry name" value="Protein kinase-like (PK-like)"/>
    <property type="match status" value="1"/>
</dbReference>
<evidence type="ECO:0000313" key="10">
    <source>
        <dbReference type="Proteomes" id="UP001201980"/>
    </source>
</evidence>
<dbReference type="InterPro" id="IPR050108">
    <property type="entry name" value="CDK"/>
</dbReference>
<dbReference type="Gene3D" id="1.10.246.20">
    <property type="entry name" value="Coactivator CBP, KIX domain"/>
    <property type="match status" value="1"/>
</dbReference>
<evidence type="ECO:0000256" key="6">
    <source>
        <dbReference type="ARBA" id="ARBA00048367"/>
    </source>
</evidence>
<dbReference type="GO" id="GO:0005634">
    <property type="term" value="C:nucleus"/>
    <property type="evidence" value="ECO:0007669"/>
    <property type="project" value="TreeGrafter"/>
</dbReference>
<evidence type="ECO:0000256" key="3">
    <source>
        <dbReference type="ARBA" id="ARBA00022840"/>
    </source>
</evidence>
<dbReference type="Pfam" id="PF00069">
    <property type="entry name" value="Pkinase"/>
    <property type="match status" value="1"/>
</dbReference>
<dbReference type="EC" id="2.7.11.22" evidence="1"/>
<dbReference type="GO" id="GO:0030332">
    <property type="term" value="F:cyclin binding"/>
    <property type="evidence" value="ECO:0007669"/>
    <property type="project" value="TreeGrafter"/>
</dbReference>
<evidence type="ECO:0000256" key="4">
    <source>
        <dbReference type="ARBA" id="ARBA00023242"/>
    </source>
</evidence>